<evidence type="ECO:0000313" key="1">
    <source>
        <dbReference type="EMBL" id="AEE53847.1"/>
    </source>
</evidence>
<reference evidence="1 2" key="1">
    <citation type="journal article" date="2011" name="Stand. Genomic Sci.">
        <title>Complete genome sequence of Haliscomenobacter hydrossis type strain (O).</title>
        <authorList>
            <consortium name="US DOE Joint Genome Institute (JGI-PGF)"/>
            <person name="Daligault H."/>
            <person name="Lapidus A."/>
            <person name="Zeytun A."/>
            <person name="Nolan M."/>
            <person name="Lucas S."/>
            <person name="Del Rio T.G."/>
            <person name="Tice H."/>
            <person name="Cheng J.F."/>
            <person name="Tapia R."/>
            <person name="Han C."/>
            <person name="Goodwin L."/>
            <person name="Pitluck S."/>
            <person name="Liolios K."/>
            <person name="Pagani I."/>
            <person name="Ivanova N."/>
            <person name="Huntemann M."/>
            <person name="Mavromatis K."/>
            <person name="Mikhailova N."/>
            <person name="Pati A."/>
            <person name="Chen A."/>
            <person name="Palaniappan K."/>
            <person name="Land M."/>
            <person name="Hauser L."/>
            <person name="Brambilla E.M."/>
            <person name="Rohde M."/>
            <person name="Verbarg S."/>
            <person name="Goker M."/>
            <person name="Bristow J."/>
            <person name="Eisen J.A."/>
            <person name="Markowitz V."/>
            <person name="Hugenholtz P."/>
            <person name="Kyrpides N.C."/>
            <person name="Klenk H.P."/>
            <person name="Woyke T."/>
        </authorList>
    </citation>
    <scope>NUCLEOTIDE SEQUENCE [LARGE SCALE GENOMIC DNA]</scope>
    <source>
        <strain evidence="2">ATCC 27775 / DSM 1100 / LMG 10767 / O</strain>
    </source>
</reference>
<dbReference type="RefSeq" id="WP_013768373.1">
    <property type="nucleotide sequence ID" value="NC_015510.1"/>
</dbReference>
<sequence length="179" mass="20249">MDLIPHLLDVLKFSILAFVVYTIVKDVMKSYFELRAQQPQSSAPVLTKTDDAVLQLRLQAYERMVLYCERIAPENLLMRVRPEGLNVAEYKLTLMLNIRQEYEHNVTQQIYLSNQLWQIIKLAGEDTIGLISLAAEGMDAKADGRQLYDNIFNLSAQRGTSGSEKALQAIRAEIAGFLG</sequence>
<proteinExistence type="predicted"/>
<dbReference type="KEGG" id="hhy:Halhy_6024"/>
<protein>
    <submittedName>
        <fullName evidence="1">Uncharacterized protein</fullName>
    </submittedName>
</protein>
<dbReference type="Pfam" id="PF25589">
    <property type="entry name" value="DUF7935"/>
    <property type="match status" value="1"/>
</dbReference>
<name>F4L1F0_HALH1</name>
<dbReference type="HOGENOM" id="CLU_120969_0_0_10"/>
<accession>F4L1F0</accession>
<evidence type="ECO:0000313" key="2">
    <source>
        <dbReference type="Proteomes" id="UP000008461"/>
    </source>
</evidence>
<dbReference type="InterPro" id="IPR057695">
    <property type="entry name" value="DUF7935"/>
</dbReference>
<keyword evidence="2" id="KW-1185">Reference proteome</keyword>
<dbReference type="STRING" id="760192.Halhy_6024"/>
<gene>
    <name evidence="1" type="ordered locus">Halhy_6024</name>
</gene>
<dbReference type="EMBL" id="CP002691">
    <property type="protein sequence ID" value="AEE53847.1"/>
    <property type="molecule type" value="Genomic_DNA"/>
</dbReference>
<organism evidence="1 2">
    <name type="scientific">Haliscomenobacter hydrossis (strain ATCC 27775 / DSM 1100 / LMG 10767 / O)</name>
    <dbReference type="NCBI Taxonomy" id="760192"/>
    <lineage>
        <taxon>Bacteria</taxon>
        <taxon>Pseudomonadati</taxon>
        <taxon>Bacteroidota</taxon>
        <taxon>Saprospiria</taxon>
        <taxon>Saprospirales</taxon>
        <taxon>Haliscomenobacteraceae</taxon>
        <taxon>Haliscomenobacter</taxon>
    </lineage>
</organism>
<dbReference type="eggNOG" id="ENOG502ZBUH">
    <property type="taxonomic scope" value="Bacteria"/>
</dbReference>
<dbReference type="OrthoDB" id="1493032at2"/>
<dbReference type="Proteomes" id="UP000008461">
    <property type="component" value="Chromosome"/>
</dbReference>
<reference key="2">
    <citation type="submission" date="2011-04" db="EMBL/GenBank/DDBJ databases">
        <title>Complete sequence of chromosome of Haliscomenobacter hydrossis DSM 1100.</title>
        <authorList>
            <consortium name="US DOE Joint Genome Institute (JGI-PGF)"/>
            <person name="Lucas S."/>
            <person name="Han J."/>
            <person name="Lapidus A."/>
            <person name="Bruce D."/>
            <person name="Goodwin L."/>
            <person name="Pitluck S."/>
            <person name="Peters L."/>
            <person name="Kyrpides N."/>
            <person name="Mavromatis K."/>
            <person name="Ivanova N."/>
            <person name="Ovchinnikova G."/>
            <person name="Pagani I."/>
            <person name="Daligault H."/>
            <person name="Detter J.C."/>
            <person name="Han C."/>
            <person name="Land M."/>
            <person name="Hauser L."/>
            <person name="Markowitz V."/>
            <person name="Cheng J.-F."/>
            <person name="Hugenholtz P."/>
            <person name="Woyke T."/>
            <person name="Wu D."/>
            <person name="Verbarg S."/>
            <person name="Frueling A."/>
            <person name="Brambilla E."/>
            <person name="Klenk H.-P."/>
            <person name="Eisen J.A."/>
        </authorList>
    </citation>
    <scope>NUCLEOTIDE SEQUENCE</scope>
    <source>
        <strain>DSM 1100</strain>
    </source>
</reference>
<dbReference type="AlphaFoldDB" id="F4L1F0"/>